<keyword evidence="2" id="KW-0812">Transmembrane</keyword>
<reference evidence="3 4" key="1">
    <citation type="submission" date="2020-07" db="EMBL/GenBank/DDBJ databases">
        <title>Characterization and genome sequencing of isolate MD1, a novel member within the family Lachnospiraceae.</title>
        <authorList>
            <person name="Rettenmaier R."/>
            <person name="Di Bello L."/>
            <person name="Zinser C."/>
            <person name="Scheitz K."/>
            <person name="Liebl W."/>
            <person name="Zverlov V."/>
        </authorList>
    </citation>
    <scope>NUCLEOTIDE SEQUENCE [LARGE SCALE GENOMIC DNA]</scope>
    <source>
        <strain evidence="3 4">MD1</strain>
    </source>
</reference>
<comment type="caution">
    <text evidence="3">The sequence shown here is derived from an EMBL/GenBank/DDBJ whole genome shotgun (WGS) entry which is preliminary data.</text>
</comment>
<keyword evidence="2" id="KW-0472">Membrane</keyword>
<feature type="transmembrane region" description="Helical" evidence="2">
    <location>
        <begin position="497"/>
        <end position="521"/>
    </location>
</feature>
<feature type="coiled-coil region" evidence="1">
    <location>
        <begin position="362"/>
        <end position="431"/>
    </location>
</feature>
<feature type="transmembrane region" description="Helical" evidence="2">
    <location>
        <begin position="569"/>
        <end position="588"/>
    </location>
</feature>
<evidence type="ECO:0000256" key="1">
    <source>
        <dbReference type="SAM" id="Coils"/>
    </source>
</evidence>
<dbReference type="RefSeq" id="WP_228351742.1">
    <property type="nucleotide sequence ID" value="NZ_JACEGA010000001.1"/>
</dbReference>
<evidence type="ECO:0000256" key="2">
    <source>
        <dbReference type="SAM" id="Phobius"/>
    </source>
</evidence>
<proteinExistence type="predicted"/>
<keyword evidence="2" id="KW-1133">Transmembrane helix</keyword>
<feature type="coiled-coil region" evidence="1">
    <location>
        <begin position="39"/>
        <end position="160"/>
    </location>
</feature>
<evidence type="ECO:0000313" key="4">
    <source>
        <dbReference type="Proteomes" id="UP000574276"/>
    </source>
</evidence>
<organism evidence="3 4">
    <name type="scientific">Variimorphobacter saccharofermentans</name>
    <dbReference type="NCBI Taxonomy" id="2755051"/>
    <lineage>
        <taxon>Bacteria</taxon>
        <taxon>Bacillati</taxon>
        <taxon>Bacillota</taxon>
        <taxon>Clostridia</taxon>
        <taxon>Lachnospirales</taxon>
        <taxon>Lachnospiraceae</taxon>
        <taxon>Variimorphobacter</taxon>
    </lineage>
</organism>
<feature type="transmembrane region" description="Helical" evidence="2">
    <location>
        <begin position="470"/>
        <end position="490"/>
    </location>
</feature>
<keyword evidence="1" id="KW-0175">Coiled coil</keyword>
<accession>A0A839JXR0</accession>
<feature type="coiled-coil region" evidence="1">
    <location>
        <begin position="274"/>
        <end position="308"/>
    </location>
</feature>
<dbReference type="EMBL" id="JACEGA010000001">
    <property type="protein sequence ID" value="MBB2182007.1"/>
    <property type="molecule type" value="Genomic_DNA"/>
</dbReference>
<gene>
    <name evidence="3" type="ORF">H0486_03845</name>
</gene>
<protein>
    <submittedName>
        <fullName evidence="3">Uncharacterized protein</fullName>
    </submittedName>
</protein>
<evidence type="ECO:0000313" key="3">
    <source>
        <dbReference type="EMBL" id="MBB2182007.1"/>
    </source>
</evidence>
<sequence length="617" mass="70988">MKSAEEEFLSVLPGYRIERVRVSTGMKVEKDEVLFTYSMEDLQKHHSVIKTEIEKLKLQIKYAEVNGSSIYSSTTTAPQLSYEQAEENLRVAELALKEAEEDYKETAKKTKSELLKEKKQEYKEAQKKYEDCEYNHAKSLTESRRTLEDAKTEYSKANQQVGEITFLIDQYQSSILSSNGSGAQNAKESMLKSIYGGEAGYIKHKSEVSIAEHNVSRASDDLSLLEKESKLILEQYSNPVTSAYNALENAKASSDFDGSSPNIQALLLEYNNAVLNYQGKQKEFESQIKQQKRNLEDATITANELKWKDIRLDELLSAFYLSLNTSGYETARRNLYQFLLGDNAEAIEDNIATKGLALSRAEEDYNTKLQDNERELKDLTEEIAEIEKIIESMENGTYDYEEALETKKQTIKAANEAVRVARQNVASLKVQYNIAIQNDKDAVLTNNLAEPSVYINGYLYQKLSKQIVNIPIWLFSFWLLWICLKVVYSYRKSYPLFLLNASVFLILAIIILKFVNFRIYIPREIIPSRWSDFDFWGILWSDIKASLAEREQIMQYYKDVLLRKEFHKAIVGSLLAAGLELCLFMRLSGSIKKKIMDKYEIIIKGIVQRKNDDDLRR</sequence>
<name>A0A839JXR0_9FIRM</name>
<keyword evidence="4" id="KW-1185">Reference proteome</keyword>
<dbReference type="AlphaFoldDB" id="A0A839JXR0"/>
<dbReference type="Proteomes" id="UP000574276">
    <property type="component" value="Unassembled WGS sequence"/>
</dbReference>